<feature type="domain" description="Response regulatory" evidence="4">
    <location>
        <begin position="16"/>
        <end position="132"/>
    </location>
</feature>
<dbReference type="PROSITE" id="PS50110">
    <property type="entry name" value="RESPONSE_REGULATORY"/>
    <property type="match status" value="1"/>
</dbReference>
<dbReference type="CDD" id="cd17546">
    <property type="entry name" value="REC_hyHK_CKI1_RcsC-like"/>
    <property type="match status" value="1"/>
</dbReference>
<evidence type="ECO:0000256" key="2">
    <source>
        <dbReference type="ARBA" id="ARBA00023012"/>
    </source>
</evidence>
<dbReference type="PANTHER" id="PTHR45339:SF1">
    <property type="entry name" value="HYBRID SIGNAL TRANSDUCTION HISTIDINE KINASE J"/>
    <property type="match status" value="1"/>
</dbReference>
<dbReference type="PANTHER" id="PTHR45339">
    <property type="entry name" value="HYBRID SIGNAL TRANSDUCTION HISTIDINE KINASE J"/>
    <property type="match status" value="1"/>
</dbReference>
<dbReference type="SUPFAM" id="SSF52172">
    <property type="entry name" value="CheY-like"/>
    <property type="match status" value="1"/>
</dbReference>
<dbReference type="Gene3D" id="3.40.50.2300">
    <property type="match status" value="1"/>
</dbReference>
<accession>A0A202B6I6</accession>
<evidence type="ECO:0000313" key="5">
    <source>
        <dbReference type="EMBL" id="OVE46971.1"/>
    </source>
</evidence>
<dbReference type="GO" id="GO:0000160">
    <property type="term" value="P:phosphorelay signal transduction system"/>
    <property type="evidence" value="ECO:0007669"/>
    <property type="project" value="UniProtKB-KW"/>
</dbReference>
<keyword evidence="6" id="KW-1185">Reference proteome</keyword>
<dbReference type="Proteomes" id="UP000196342">
    <property type="component" value="Unassembled WGS sequence"/>
</dbReference>
<dbReference type="InterPro" id="IPR001789">
    <property type="entry name" value="Sig_transdc_resp-reg_receiver"/>
</dbReference>
<organism evidence="5 6">
    <name type="scientific">Chromobacterium violaceum</name>
    <dbReference type="NCBI Taxonomy" id="536"/>
    <lineage>
        <taxon>Bacteria</taxon>
        <taxon>Pseudomonadati</taxon>
        <taxon>Pseudomonadota</taxon>
        <taxon>Betaproteobacteria</taxon>
        <taxon>Neisseriales</taxon>
        <taxon>Chromobacteriaceae</taxon>
        <taxon>Chromobacterium</taxon>
    </lineage>
</organism>
<keyword evidence="1 3" id="KW-0597">Phosphoprotein</keyword>
<name>A0A202B6I6_CHRVL</name>
<keyword evidence="2" id="KW-0902">Two-component regulatory system</keyword>
<dbReference type="AlphaFoldDB" id="A0A202B6I6"/>
<evidence type="ECO:0000259" key="4">
    <source>
        <dbReference type="PROSITE" id="PS50110"/>
    </source>
</evidence>
<protein>
    <recommendedName>
        <fullName evidence="4">Response regulatory domain-containing protein</fullName>
    </recommendedName>
</protein>
<evidence type="ECO:0000313" key="6">
    <source>
        <dbReference type="Proteomes" id="UP000196342"/>
    </source>
</evidence>
<comment type="caution">
    <text evidence="5">The sequence shown here is derived from an EMBL/GenBank/DDBJ whole genome shotgun (WGS) entry which is preliminary data.</text>
</comment>
<dbReference type="InterPro" id="IPR011006">
    <property type="entry name" value="CheY-like_superfamily"/>
</dbReference>
<dbReference type="SMART" id="SM00448">
    <property type="entry name" value="REC"/>
    <property type="match status" value="1"/>
</dbReference>
<evidence type="ECO:0000256" key="1">
    <source>
        <dbReference type="ARBA" id="ARBA00022553"/>
    </source>
</evidence>
<proteinExistence type="predicted"/>
<dbReference type="EMBL" id="NHOO01000014">
    <property type="protein sequence ID" value="OVE46971.1"/>
    <property type="molecule type" value="Genomic_DNA"/>
</dbReference>
<dbReference type="Pfam" id="PF00072">
    <property type="entry name" value="Response_reg"/>
    <property type="match status" value="1"/>
</dbReference>
<feature type="modified residue" description="4-aspartylphosphate" evidence="3">
    <location>
        <position position="65"/>
    </location>
</feature>
<evidence type="ECO:0000256" key="3">
    <source>
        <dbReference type="PROSITE-ProRule" id="PRU00169"/>
    </source>
</evidence>
<gene>
    <name evidence="5" type="ORF">CBW21_16320</name>
</gene>
<reference evidence="5 6" key="1">
    <citation type="submission" date="2017-05" db="EMBL/GenBank/DDBJ databases">
        <title>Chromobacterium violaceum GHPS1 isolated from Hydrocarbon polluted soil in French Guiana display an awesome secondary metabolite arsenal and a battery of drug and heavy-metal-resistance and detoxification of xenobiotics proteins.</title>
        <authorList>
            <person name="Belbahri L."/>
        </authorList>
    </citation>
    <scope>NUCLEOTIDE SEQUENCE [LARGE SCALE GENOMIC DNA]</scope>
    <source>
        <strain evidence="5 6">GHPS1</strain>
    </source>
</reference>
<sequence>MSCRFQGKKLNRVVRKILLVEDQPLNLSLLEHMLDWFDLRADVAIDGLQAVEMACTGAYALVLMDIQLPGIDGVEATRRIRSCGLPCQPAIIAMTANAYQGERRRCLEAGMDDMLVKPFKLDDLRRVIDAYLPSA</sequence>